<dbReference type="Pfam" id="PF13637">
    <property type="entry name" value="Ank_4"/>
    <property type="match status" value="1"/>
</dbReference>
<name>A0A9W9CKS4_9PLEO</name>
<dbReference type="InterPro" id="IPR036770">
    <property type="entry name" value="Ankyrin_rpt-contain_sf"/>
</dbReference>
<feature type="repeat" description="ANK" evidence="3">
    <location>
        <begin position="53"/>
        <end position="85"/>
    </location>
</feature>
<evidence type="ECO:0000313" key="4">
    <source>
        <dbReference type="EMBL" id="KAJ4367574.1"/>
    </source>
</evidence>
<evidence type="ECO:0008006" key="6">
    <source>
        <dbReference type="Google" id="ProtNLM"/>
    </source>
</evidence>
<evidence type="ECO:0000256" key="2">
    <source>
        <dbReference type="ARBA" id="ARBA00023043"/>
    </source>
</evidence>
<feature type="repeat" description="ANK" evidence="3">
    <location>
        <begin position="153"/>
        <end position="185"/>
    </location>
</feature>
<dbReference type="SUPFAM" id="SSF48403">
    <property type="entry name" value="Ankyrin repeat"/>
    <property type="match status" value="2"/>
</dbReference>
<accession>A0A9W9CKS4</accession>
<dbReference type="PROSITE" id="PS50297">
    <property type="entry name" value="ANK_REP_REGION"/>
    <property type="match status" value="8"/>
</dbReference>
<sequence>MELDGAEEPFLEESRRATTEDFAAFVAAIRGGDIEVVESKLTLGVDIERETDDGNIALVISIKEDKVDIARLLLEEGADVHHRVRRLPPIVHAVMTNCAPQLIQLLVNHGANLNAVSGPDQMNALHWAAVEGKVDAVDFLASKGMDLNSASSKGRTSLILAAEKGHTTVAKLLLAKGAELLKRSDNGGTALAWAACNGYLDTVKYLLEEGIDVDDCDDCGLTALSVASNSGHVEVVEFLIEEGADINSLSVEPKHFTPAMAAAIKGRTDVIQAFIKHIPDFGIRNGNGETVLDIAMAEGHFETVHVLLGYLGGPNHPRDSVALHFAMANSYHAVKSLVATTSMTYLHLHPNPTQFGNFDWMSCVLQMTGFLVWPKAMTKMMHYALIEEQHDMIKALLAHGCDVDTYLPTGHTPILLATERQKPEIIRILLDAGADPAKPGRGLEHAHVTPLYKALVALEQDREKDTSLVDQLLSSGRCKLLQGKSFQRTAFSYIIRRFDEWDHGVAEILAFRMLEAVPDVTKERADDGSTLMHVAVQYNRQDLIDILLQKGVDINTPDHHGQTPFLMKCWRHQPRNLPSLLPFLLERGADAFAKDKEGRSALHNAAYQGSIATIGLLLSKGLDIDAVTIDGETPLICALITAQTPPRGVIPWQDDQCEDLLYHGQKEQQ</sequence>
<dbReference type="PANTHER" id="PTHR24198">
    <property type="entry name" value="ANKYRIN REPEAT AND PROTEIN KINASE DOMAIN-CONTAINING PROTEIN"/>
    <property type="match status" value="1"/>
</dbReference>
<feature type="repeat" description="ANK" evidence="3">
    <location>
        <begin position="409"/>
        <end position="441"/>
    </location>
</feature>
<dbReference type="Gene3D" id="1.25.40.20">
    <property type="entry name" value="Ankyrin repeat-containing domain"/>
    <property type="match status" value="5"/>
</dbReference>
<dbReference type="PROSITE" id="PS50088">
    <property type="entry name" value="ANK_REPEAT"/>
    <property type="match status" value="8"/>
</dbReference>
<dbReference type="Pfam" id="PF00023">
    <property type="entry name" value="Ank"/>
    <property type="match status" value="1"/>
</dbReference>
<dbReference type="SMART" id="SM00248">
    <property type="entry name" value="ANK"/>
    <property type="match status" value="14"/>
</dbReference>
<feature type="repeat" description="ANK" evidence="3">
    <location>
        <begin position="186"/>
        <end position="218"/>
    </location>
</feature>
<feature type="repeat" description="ANK" evidence="3">
    <location>
        <begin position="219"/>
        <end position="251"/>
    </location>
</feature>
<evidence type="ECO:0000256" key="1">
    <source>
        <dbReference type="ARBA" id="ARBA00022737"/>
    </source>
</evidence>
<dbReference type="AlphaFoldDB" id="A0A9W9CKS4"/>
<feature type="repeat" description="ANK" evidence="3">
    <location>
        <begin position="597"/>
        <end position="629"/>
    </location>
</feature>
<comment type="caution">
    <text evidence="4">The sequence shown here is derived from an EMBL/GenBank/DDBJ whole genome shotgun (WGS) entry which is preliminary data.</text>
</comment>
<dbReference type="OrthoDB" id="3673852at2759"/>
<organism evidence="4 5">
    <name type="scientific">Neocucurbitaria cava</name>
    <dbReference type="NCBI Taxonomy" id="798079"/>
    <lineage>
        <taxon>Eukaryota</taxon>
        <taxon>Fungi</taxon>
        <taxon>Dikarya</taxon>
        <taxon>Ascomycota</taxon>
        <taxon>Pezizomycotina</taxon>
        <taxon>Dothideomycetes</taxon>
        <taxon>Pleosporomycetidae</taxon>
        <taxon>Pleosporales</taxon>
        <taxon>Pleosporineae</taxon>
        <taxon>Cucurbitariaceae</taxon>
        <taxon>Neocucurbitaria</taxon>
    </lineage>
</organism>
<keyword evidence="5" id="KW-1185">Reference proteome</keyword>
<dbReference type="EMBL" id="JAPEUY010000012">
    <property type="protein sequence ID" value="KAJ4367574.1"/>
    <property type="molecule type" value="Genomic_DNA"/>
</dbReference>
<keyword evidence="2 3" id="KW-0040">ANK repeat</keyword>
<dbReference type="InterPro" id="IPR002110">
    <property type="entry name" value="Ankyrin_rpt"/>
</dbReference>
<proteinExistence type="predicted"/>
<dbReference type="Pfam" id="PF12796">
    <property type="entry name" value="Ank_2"/>
    <property type="match status" value="5"/>
</dbReference>
<evidence type="ECO:0000313" key="5">
    <source>
        <dbReference type="Proteomes" id="UP001140560"/>
    </source>
</evidence>
<feature type="repeat" description="ANK" evidence="3">
    <location>
        <begin position="120"/>
        <end position="152"/>
    </location>
</feature>
<gene>
    <name evidence="4" type="ORF">N0V83_007158</name>
</gene>
<dbReference type="PANTHER" id="PTHR24198:SF165">
    <property type="entry name" value="ANKYRIN REPEAT-CONTAINING PROTEIN-RELATED"/>
    <property type="match status" value="1"/>
</dbReference>
<reference evidence="4" key="1">
    <citation type="submission" date="2022-10" db="EMBL/GenBank/DDBJ databases">
        <title>Tapping the CABI collections for fungal endophytes: first genome assemblies for Collariella, Neodidymelliopsis, Ascochyta clinopodiicola, Didymella pomorum, Didymosphaeria variabile, Neocosmospora piperis and Neocucurbitaria cava.</title>
        <authorList>
            <person name="Hill R."/>
        </authorList>
    </citation>
    <scope>NUCLEOTIDE SEQUENCE</scope>
    <source>
        <strain evidence="4">IMI 356814</strain>
    </source>
</reference>
<evidence type="ECO:0000256" key="3">
    <source>
        <dbReference type="PROSITE-ProRule" id="PRU00023"/>
    </source>
</evidence>
<keyword evidence="1" id="KW-0677">Repeat</keyword>
<protein>
    <recommendedName>
        <fullName evidence="6">Ankyrin</fullName>
    </recommendedName>
</protein>
<feature type="repeat" description="ANK" evidence="3">
    <location>
        <begin position="527"/>
        <end position="559"/>
    </location>
</feature>
<dbReference type="Proteomes" id="UP001140560">
    <property type="component" value="Unassembled WGS sequence"/>
</dbReference>
<dbReference type="PRINTS" id="PR01415">
    <property type="entry name" value="ANKYRIN"/>
</dbReference>